<comment type="caution">
    <text evidence="1">The sequence shown here is derived from an EMBL/GenBank/DDBJ whole genome shotgun (WGS) entry which is preliminary data.</text>
</comment>
<proteinExistence type="predicted"/>
<sequence>MRFRKIFLFSLNLTSGTAGIKLWPAPGSLPTIIPARCRVKLAADINCGPGIVPAQDIQHKVPINSTFLSEYCKADCTSSITGWASNVQTACGDDKYDLGGGYNISAKDIWEPIIWARNVTCITDDKSHDFCYPDISNRTKAIDECSDCNFRYLATILSSSRGDDSVNEDYFTALASSCSVQPSKYAHPTISRPPTTSPTGVIPLQCDGKKYIVKDDDTCRSIAAANNLAIDRFITLNGLDYNCTILTPQQSIQETDTCNKIVHDKAFSEAQFKTWNPIIGGNCLDLSPLARRTVCISPPGSMVYDGSTTVDFNSTWTLPPGSWVPGPTTGQTATTTGYYPTIVTSMATLNATRASIYQSYIQYCPITAADYDNGFEWALLDEDCSSLLDPYCNPIPIGPTPTSTTFPESCMPSNVMGL</sequence>
<reference evidence="1" key="1">
    <citation type="submission" date="2022-07" db="EMBL/GenBank/DDBJ databases">
        <title>Genome Sequence of Lecanicillium saksenae.</title>
        <authorList>
            <person name="Buettner E."/>
        </authorList>
    </citation>
    <scope>NUCLEOTIDE SEQUENCE</scope>
    <source>
        <strain evidence="1">VT-O1</strain>
    </source>
</reference>
<dbReference type="EMBL" id="JANAKD010000302">
    <property type="protein sequence ID" value="KAJ3495216.1"/>
    <property type="molecule type" value="Genomic_DNA"/>
</dbReference>
<name>A0ACC1QXR2_9HYPO</name>
<gene>
    <name evidence="1" type="ORF">NLG97_g3551</name>
</gene>
<organism evidence="1 2">
    <name type="scientific">Lecanicillium saksenae</name>
    <dbReference type="NCBI Taxonomy" id="468837"/>
    <lineage>
        <taxon>Eukaryota</taxon>
        <taxon>Fungi</taxon>
        <taxon>Dikarya</taxon>
        <taxon>Ascomycota</taxon>
        <taxon>Pezizomycotina</taxon>
        <taxon>Sordariomycetes</taxon>
        <taxon>Hypocreomycetidae</taxon>
        <taxon>Hypocreales</taxon>
        <taxon>Cordycipitaceae</taxon>
        <taxon>Lecanicillium</taxon>
    </lineage>
</organism>
<dbReference type="Proteomes" id="UP001148737">
    <property type="component" value="Unassembled WGS sequence"/>
</dbReference>
<evidence type="ECO:0000313" key="2">
    <source>
        <dbReference type="Proteomes" id="UP001148737"/>
    </source>
</evidence>
<evidence type="ECO:0000313" key="1">
    <source>
        <dbReference type="EMBL" id="KAJ3495216.1"/>
    </source>
</evidence>
<protein>
    <submittedName>
        <fullName evidence="1">Uncharacterized protein</fullName>
    </submittedName>
</protein>
<accession>A0ACC1QXR2</accession>
<keyword evidence="2" id="KW-1185">Reference proteome</keyword>